<name>A0A1N6HY20_9BURK</name>
<proteinExistence type="inferred from homology"/>
<dbReference type="AlphaFoldDB" id="A0A1N6HY20"/>
<dbReference type="Proteomes" id="UP000184693">
    <property type="component" value="Unassembled WGS sequence"/>
</dbReference>
<dbReference type="RefSeq" id="WP_074265576.1">
    <property type="nucleotide sequence ID" value="NZ_FSRM01000001.1"/>
</dbReference>
<comment type="similarity">
    <text evidence="1">Belongs to the short-chain dehydrogenases/reductases (SDR) family.</text>
</comment>
<accession>A0A1N6HY20</accession>
<dbReference type="Gene3D" id="3.40.50.720">
    <property type="entry name" value="NAD(P)-binding Rossmann-like Domain"/>
    <property type="match status" value="1"/>
</dbReference>
<reference evidence="2 3" key="1">
    <citation type="submission" date="2016-11" db="EMBL/GenBank/DDBJ databases">
        <authorList>
            <person name="Jaros S."/>
            <person name="Januszkiewicz K."/>
            <person name="Wedrychowicz H."/>
        </authorList>
    </citation>
    <scope>NUCLEOTIDE SEQUENCE [LARGE SCALE GENOMIC DNA]</scope>
    <source>
        <strain evidence="2 3">GAS86</strain>
    </source>
</reference>
<dbReference type="EMBL" id="FSRM01000001">
    <property type="protein sequence ID" value="SIO24545.1"/>
    <property type="molecule type" value="Genomic_DNA"/>
</dbReference>
<dbReference type="PANTHER" id="PTHR42879:SF6">
    <property type="entry name" value="NADPH-DEPENDENT REDUCTASE BACG"/>
    <property type="match status" value="1"/>
</dbReference>
<organism evidence="2 3">
    <name type="scientific">Paraburkholderia phenazinium</name>
    <dbReference type="NCBI Taxonomy" id="60549"/>
    <lineage>
        <taxon>Bacteria</taxon>
        <taxon>Pseudomonadati</taxon>
        <taxon>Pseudomonadota</taxon>
        <taxon>Betaproteobacteria</taxon>
        <taxon>Burkholderiales</taxon>
        <taxon>Burkholderiaceae</taxon>
        <taxon>Paraburkholderia</taxon>
    </lineage>
</organism>
<dbReference type="InterPro" id="IPR036291">
    <property type="entry name" value="NAD(P)-bd_dom_sf"/>
</dbReference>
<sequence length="259" mass="27254">MDLHLKDKIAIVGGASQGIGYSIAHTLAMEGATVVITARRKEPLLASARRIAEETGARVIPVAADLRTESACQEIVGRTLDECSGVDILVNNAGAPPLGPVLSFDDAAWERAVEQNLLSVIRMIRQVVPSMEQRGGGSILNITAISAIQPIPQFGLSVATWSAVIGLAKTLALELAAKQIKINTICPGYINTPRLQKVFAAGDEPADDVQAKLCAEVPLGRIGTPQDIANLVALLVSPRGSYITGTTTQVDGGLFRATR</sequence>
<dbReference type="InterPro" id="IPR050259">
    <property type="entry name" value="SDR"/>
</dbReference>
<gene>
    <name evidence="2" type="ORF">SAMN05444168_3738</name>
</gene>
<dbReference type="OrthoDB" id="9793325at2"/>
<evidence type="ECO:0000313" key="2">
    <source>
        <dbReference type="EMBL" id="SIO24545.1"/>
    </source>
</evidence>
<dbReference type="InterPro" id="IPR002347">
    <property type="entry name" value="SDR_fam"/>
</dbReference>
<dbReference type="Pfam" id="PF13561">
    <property type="entry name" value="adh_short_C2"/>
    <property type="match status" value="1"/>
</dbReference>
<dbReference type="PRINTS" id="PR00080">
    <property type="entry name" value="SDRFAMILY"/>
</dbReference>
<dbReference type="PANTHER" id="PTHR42879">
    <property type="entry name" value="3-OXOACYL-(ACYL-CARRIER-PROTEIN) REDUCTASE"/>
    <property type="match status" value="1"/>
</dbReference>
<evidence type="ECO:0000256" key="1">
    <source>
        <dbReference type="ARBA" id="ARBA00006484"/>
    </source>
</evidence>
<evidence type="ECO:0000313" key="3">
    <source>
        <dbReference type="Proteomes" id="UP000184693"/>
    </source>
</evidence>
<dbReference type="PRINTS" id="PR00081">
    <property type="entry name" value="GDHRDH"/>
</dbReference>
<dbReference type="FunFam" id="3.40.50.720:FF:000084">
    <property type="entry name" value="Short-chain dehydrogenase reductase"/>
    <property type="match status" value="1"/>
</dbReference>
<protein>
    <submittedName>
        <fullName evidence="2">3-oxoacyl-[acyl-carrier protein] reductase</fullName>
    </submittedName>
</protein>
<dbReference type="NCBIfam" id="NF005559">
    <property type="entry name" value="PRK07231.1"/>
    <property type="match status" value="1"/>
</dbReference>
<dbReference type="SUPFAM" id="SSF51735">
    <property type="entry name" value="NAD(P)-binding Rossmann-fold domains"/>
    <property type="match status" value="1"/>
</dbReference>